<dbReference type="AlphaFoldDB" id="A0A1R1BPP8"/>
<proteinExistence type="predicted"/>
<feature type="transmembrane region" description="Helical" evidence="1">
    <location>
        <begin position="136"/>
        <end position="157"/>
    </location>
</feature>
<dbReference type="RefSeq" id="WP_076332976.1">
    <property type="nucleotide sequence ID" value="NZ_MRTJ01000009.1"/>
</dbReference>
<keyword evidence="1" id="KW-0472">Membrane</keyword>
<reference evidence="2 3" key="1">
    <citation type="submission" date="2016-11" db="EMBL/GenBank/DDBJ databases">
        <title>Paenibacillus species isolates.</title>
        <authorList>
            <person name="Beno S.M."/>
        </authorList>
    </citation>
    <scope>NUCLEOTIDE SEQUENCE [LARGE SCALE GENOMIC DNA]</scope>
    <source>
        <strain evidence="2 3">FSL H8-0246</strain>
    </source>
</reference>
<sequence>MSRLKRINKPYFIFLIWNVLMIGAVRGLTFQHEPGRGVSGNGNLGLLVLAPSLLTFLILCIWTMFLSKWWLYDQRQRWGGKMHALIPLVAFLLCVLSVAWELHIIDELRMQLNGFTNDSDSAVYRFGWLNQYTNTLFYNIPILLFGLSFSIWIGWLMEWKLRSHRSA</sequence>
<feature type="transmembrane region" description="Helical" evidence="1">
    <location>
        <begin position="49"/>
        <end position="72"/>
    </location>
</feature>
<keyword evidence="1" id="KW-1133">Transmembrane helix</keyword>
<protein>
    <submittedName>
        <fullName evidence="2">Uncharacterized protein</fullName>
    </submittedName>
</protein>
<evidence type="ECO:0000313" key="3">
    <source>
        <dbReference type="Proteomes" id="UP000187134"/>
    </source>
</evidence>
<accession>A0A1R1BPP8</accession>
<dbReference type="OrthoDB" id="2617300at2"/>
<name>A0A1R1BPP8_PAEAM</name>
<keyword evidence="1" id="KW-0812">Transmembrane</keyword>
<dbReference type="Proteomes" id="UP000187134">
    <property type="component" value="Unassembled WGS sequence"/>
</dbReference>
<gene>
    <name evidence="2" type="ORF">BK131_19985</name>
</gene>
<comment type="caution">
    <text evidence="2">The sequence shown here is derived from an EMBL/GenBank/DDBJ whole genome shotgun (WGS) entry which is preliminary data.</text>
</comment>
<evidence type="ECO:0000256" key="1">
    <source>
        <dbReference type="SAM" id="Phobius"/>
    </source>
</evidence>
<dbReference type="EMBL" id="MRTJ01000009">
    <property type="protein sequence ID" value="OMF11757.1"/>
    <property type="molecule type" value="Genomic_DNA"/>
</dbReference>
<evidence type="ECO:0000313" key="2">
    <source>
        <dbReference type="EMBL" id="OMF11757.1"/>
    </source>
</evidence>
<feature type="transmembrane region" description="Helical" evidence="1">
    <location>
        <begin position="12"/>
        <end position="29"/>
    </location>
</feature>
<feature type="transmembrane region" description="Helical" evidence="1">
    <location>
        <begin position="84"/>
        <end position="105"/>
    </location>
</feature>
<organism evidence="2 3">
    <name type="scientific">Paenibacillus amylolyticus</name>
    <dbReference type="NCBI Taxonomy" id="1451"/>
    <lineage>
        <taxon>Bacteria</taxon>
        <taxon>Bacillati</taxon>
        <taxon>Bacillota</taxon>
        <taxon>Bacilli</taxon>
        <taxon>Bacillales</taxon>
        <taxon>Paenibacillaceae</taxon>
        <taxon>Paenibacillus</taxon>
    </lineage>
</organism>